<dbReference type="OrthoDB" id="1747369at2759"/>
<dbReference type="AlphaFoldDB" id="A0A9J5X2Y7"/>
<proteinExistence type="predicted"/>
<reference evidence="2 3" key="1">
    <citation type="submission" date="2020-09" db="EMBL/GenBank/DDBJ databases">
        <title>De no assembly of potato wild relative species, Solanum commersonii.</title>
        <authorList>
            <person name="Cho K."/>
        </authorList>
    </citation>
    <scope>NUCLEOTIDE SEQUENCE [LARGE SCALE GENOMIC DNA]</scope>
    <source>
        <strain evidence="2">LZ3.2</strain>
        <tissue evidence="2">Leaf</tissue>
    </source>
</reference>
<sequence>MAEKVDVVFNYGGKWVLTPQVNYIKRLTHIWEEYDPNLLSYIDLCLEYTEQLCFSKGDSRIKTLQIALSTQSSVFQLFVVEEDEDAVPTLDISQLNEPFPITVDPVIDGDINQLNEYLPITVDTRINDIINQLNEACFVTIDAVTDGESSENEPFASDHYSDEKPKNTRATQQALAHYFKNKVQNNPKYKVKDMRQDVDDHFPLISVIQK</sequence>
<accession>A0A9J5X2Y7</accession>
<evidence type="ECO:0000256" key="1">
    <source>
        <dbReference type="SAM" id="MobiDB-lite"/>
    </source>
</evidence>
<protein>
    <submittedName>
        <fullName evidence="2">Uncharacterized protein</fullName>
    </submittedName>
</protein>
<organism evidence="2 3">
    <name type="scientific">Solanum commersonii</name>
    <name type="common">Commerson's wild potato</name>
    <name type="synonym">Commerson's nightshade</name>
    <dbReference type="NCBI Taxonomy" id="4109"/>
    <lineage>
        <taxon>Eukaryota</taxon>
        <taxon>Viridiplantae</taxon>
        <taxon>Streptophyta</taxon>
        <taxon>Embryophyta</taxon>
        <taxon>Tracheophyta</taxon>
        <taxon>Spermatophyta</taxon>
        <taxon>Magnoliopsida</taxon>
        <taxon>eudicotyledons</taxon>
        <taxon>Gunneridae</taxon>
        <taxon>Pentapetalae</taxon>
        <taxon>asterids</taxon>
        <taxon>lamiids</taxon>
        <taxon>Solanales</taxon>
        <taxon>Solanaceae</taxon>
        <taxon>Solanoideae</taxon>
        <taxon>Solaneae</taxon>
        <taxon>Solanum</taxon>
    </lineage>
</organism>
<dbReference type="Proteomes" id="UP000824120">
    <property type="component" value="Chromosome 10"/>
</dbReference>
<dbReference type="EMBL" id="JACXVP010000010">
    <property type="protein sequence ID" value="KAG5582087.1"/>
    <property type="molecule type" value="Genomic_DNA"/>
</dbReference>
<gene>
    <name evidence="2" type="ORF">H5410_052714</name>
</gene>
<name>A0A9J5X2Y7_SOLCO</name>
<feature type="region of interest" description="Disordered" evidence="1">
    <location>
        <begin position="148"/>
        <end position="170"/>
    </location>
</feature>
<keyword evidence="3" id="KW-1185">Reference proteome</keyword>
<evidence type="ECO:0000313" key="2">
    <source>
        <dbReference type="EMBL" id="KAG5582087.1"/>
    </source>
</evidence>
<comment type="caution">
    <text evidence="2">The sequence shown here is derived from an EMBL/GenBank/DDBJ whole genome shotgun (WGS) entry which is preliminary data.</text>
</comment>
<evidence type="ECO:0000313" key="3">
    <source>
        <dbReference type="Proteomes" id="UP000824120"/>
    </source>
</evidence>